<gene>
    <name evidence="2" type="ORF">GCM10009849_08220</name>
</gene>
<dbReference type="InterPro" id="IPR050266">
    <property type="entry name" value="AB_hydrolase_sf"/>
</dbReference>
<dbReference type="InterPro" id="IPR000073">
    <property type="entry name" value="AB_hydrolase_1"/>
</dbReference>
<keyword evidence="2" id="KW-0378">Hydrolase</keyword>
<dbReference type="InterPro" id="IPR029058">
    <property type="entry name" value="AB_hydrolase_fold"/>
</dbReference>
<evidence type="ECO:0000313" key="3">
    <source>
        <dbReference type="Proteomes" id="UP001500432"/>
    </source>
</evidence>
<protein>
    <submittedName>
        <fullName evidence="2">Alpha/beta hydrolase</fullName>
    </submittedName>
</protein>
<sequence>MVPMMAGQHAGAAPQHTVEGTDPGLNVLVAEPEIPAGVPPVLLIHGFASSVALNWEQSGWVSTLLESGRRVIAVDLPGHGRSAAPEDVDSYTPSRIRADLLQIVSDAGARPIADGHPESGLDVVGYSLGSRLAWEFGATQPSLVRRLVLGGPSSRDPLAEFDLPAAQRFLADGTPIDDESTAALVTMAQASPGADMYALLSLVEGIKEEPFDAAEAVPRQPLLLVAGEKDERVGALEVLGGLAPGAEVVIVPGRNHVNVVTARAFKDAALEFLNR</sequence>
<dbReference type="EMBL" id="BAAAQW010000003">
    <property type="protein sequence ID" value="GAA2197832.1"/>
    <property type="molecule type" value="Genomic_DNA"/>
</dbReference>
<dbReference type="Gene3D" id="3.40.50.1820">
    <property type="entry name" value="alpha/beta hydrolase"/>
    <property type="match status" value="1"/>
</dbReference>
<keyword evidence="3" id="KW-1185">Reference proteome</keyword>
<feature type="domain" description="AB hydrolase-1" evidence="1">
    <location>
        <begin position="39"/>
        <end position="169"/>
    </location>
</feature>
<dbReference type="Pfam" id="PF00561">
    <property type="entry name" value="Abhydrolase_1"/>
    <property type="match status" value="1"/>
</dbReference>
<evidence type="ECO:0000259" key="1">
    <source>
        <dbReference type="Pfam" id="PF00561"/>
    </source>
</evidence>
<organism evidence="2 3">
    <name type="scientific">Sinomonas flava</name>
    <dbReference type="NCBI Taxonomy" id="496857"/>
    <lineage>
        <taxon>Bacteria</taxon>
        <taxon>Bacillati</taxon>
        <taxon>Actinomycetota</taxon>
        <taxon>Actinomycetes</taxon>
        <taxon>Micrococcales</taxon>
        <taxon>Micrococcaceae</taxon>
        <taxon>Sinomonas</taxon>
    </lineage>
</organism>
<reference evidence="3" key="1">
    <citation type="journal article" date="2019" name="Int. J. Syst. Evol. Microbiol.">
        <title>The Global Catalogue of Microorganisms (GCM) 10K type strain sequencing project: providing services to taxonomists for standard genome sequencing and annotation.</title>
        <authorList>
            <consortium name="The Broad Institute Genomics Platform"/>
            <consortium name="The Broad Institute Genome Sequencing Center for Infectious Disease"/>
            <person name="Wu L."/>
            <person name="Ma J."/>
        </authorList>
    </citation>
    <scope>NUCLEOTIDE SEQUENCE [LARGE SCALE GENOMIC DNA]</scope>
    <source>
        <strain evidence="3">JCM 16034</strain>
    </source>
</reference>
<dbReference type="GO" id="GO:0016787">
    <property type="term" value="F:hydrolase activity"/>
    <property type="evidence" value="ECO:0007669"/>
    <property type="project" value="UniProtKB-KW"/>
</dbReference>
<dbReference type="PANTHER" id="PTHR43798:SF33">
    <property type="entry name" value="HYDROLASE, PUTATIVE (AFU_ORTHOLOGUE AFUA_2G14860)-RELATED"/>
    <property type="match status" value="1"/>
</dbReference>
<proteinExistence type="predicted"/>
<evidence type="ECO:0000313" key="2">
    <source>
        <dbReference type="EMBL" id="GAA2197832.1"/>
    </source>
</evidence>
<accession>A0ABP5NIB2</accession>
<dbReference type="SUPFAM" id="SSF53474">
    <property type="entry name" value="alpha/beta-Hydrolases"/>
    <property type="match status" value="1"/>
</dbReference>
<dbReference type="Proteomes" id="UP001500432">
    <property type="component" value="Unassembled WGS sequence"/>
</dbReference>
<name>A0ABP5NIB2_9MICC</name>
<comment type="caution">
    <text evidence="2">The sequence shown here is derived from an EMBL/GenBank/DDBJ whole genome shotgun (WGS) entry which is preliminary data.</text>
</comment>
<dbReference type="PANTHER" id="PTHR43798">
    <property type="entry name" value="MONOACYLGLYCEROL LIPASE"/>
    <property type="match status" value="1"/>
</dbReference>